<proteinExistence type="predicted"/>
<gene>
    <name evidence="2" type="ORF">METZ01_LOCUS374122</name>
</gene>
<dbReference type="EMBL" id="UINC01136477">
    <property type="protein sequence ID" value="SVD21268.1"/>
    <property type="molecule type" value="Genomic_DNA"/>
</dbReference>
<sequence length="31" mass="3456">TDEGDVTVTINNEEEMDAAKEECEDDENGRP</sequence>
<protein>
    <submittedName>
        <fullName evidence="2">Uncharacterized protein</fullName>
    </submittedName>
</protein>
<evidence type="ECO:0000256" key="1">
    <source>
        <dbReference type="SAM" id="MobiDB-lite"/>
    </source>
</evidence>
<name>A0A382TIN5_9ZZZZ</name>
<dbReference type="AlphaFoldDB" id="A0A382TIN5"/>
<organism evidence="2">
    <name type="scientific">marine metagenome</name>
    <dbReference type="NCBI Taxonomy" id="408172"/>
    <lineage>
        <taxon>unclassified sequences</taxon>
        <taxon>metagenomes</taxon>
        <taxon>ecological metagenomes</taxon>
    </lineage>
</organism>
<reference evidence="2" key="1">
    <citation type="submission" date="2018-05" db="EMBL/GenBank/DDBJ databases">
        <authorList>
            <person name="Lanie J.A."/>
            <person name="Ng W.-L."/>
            <person name="Kazmierczak K.M."/>
            <person name="Andrzejewski T.M."/>
            <person name="Davidsen T.M."/>
            <person name="Wayne K.J."/>
            <person name="Tettelin H."/>
            <person name="Glass J.I."/>
            <person name="Rusch D."/>
            <person name="Podicherti R."/>
            <person name="Tsui H.-C.T."/>
            <person name="Winkler M.E."/>
        </authorList>
    </citation>
    <scope>NUCLEOTIDE SEQUENCE</scope>
</reference>
<feature type="region of interest" description="Disordered" evidence="1">
    <location>
        <begin position="1"/>
        <end position="31"/>
    </location>
</feature>
<feature type="non-terminal residue" evidence="2">
    <location>
        <position position="1"/>
    </location>
</feature>
<evidence type="ECO:0000313" key="2">
    <source>
        <dbReference type="EMBL" id="SVD21268.1"/>
    </source>
</evidence>
<accession>A0A382TIN5</accession>
<feature type="compositionally biased region" description="Acidic residues" evidence="1">
    <location>
        <begin position="12"/>
        <end position="31"/>
    </location>
</feature>